<dbReference type="AlphaFoldDB" id="A0AAV4WWB1"/>
<proteinExistence type="predicted"/>
<accession>A0AAV4WWB1</accession>
<protein>
    <submittedName>
        <fullName evidence="1">Uncharacterized protein</fullName>
    </submittedName>
</protein>
<dbReference type="Proteomes" id="UP001054945">
    <property type="component" value="Unassembled WGS sequence"/>
</dbReference>
<evidence type="ECO:0000313" key="1">
    <source>
        <dbReference type="EMBL" id="GIY86777.1"/>
    </source>
</evidence>
<evidence type="ECO:0000313" key="2">
    <source>
        <dbReference type="Proteomes" id="UP001054945"/>
    </source>
</evidence>
<gene>
    <name evidence="1" type="ORF">CEXT_187671</name>
</gene>
<reference evidence="1 2" key="1">
    <citation type="submission" date="2021-06" db="EMBL/GenBank/DDBJ databases">
        <title>Caerostris extrusa draft genome.</title>
        <authorList>
            <person name="Kono N."/>
            <person name="Arakawa K."/>
        </authorList>
    </citation>
    <scope>NUCLEOTIDE SEQUENCE [LARGE SCALE GENOMIC DNA]</scope>
</reference>
<organism evidence="1 2">
    <name type="scientific">Caerostris extrusa</name>
    <name type="common">Bark spider</name>
    <name type="synonym">Caerostris bankana</name>
    <dbReference type="NCBI Taxonomy" id="172846"/>
    <lineage>
        <taxon>Eukaryota</taxon>
        <taxon>Metazoa</taxon>
        <taxon>Ecdysozoa</taxon>
        <taxon>Arthropoda</taxon>
        <taxon>Chelicerata</taxon>
        <taxon>Arachnida</taxon>
        <taxon>Araneae</taxon>
        <taxon>Araneomorphae</taxon>
        <taxon>Entelegynae</taxon>
        <taxon>Araneoidea</taxon>
        <taxon>Araneidae</taxon>
        <taxon>Caerostris</taxon>
    </lineage>
</organism>
<sequence length="156" mass="17951">MRPSGAPFKASRRPRCSEVTRKISEKNYPSQTLDELEQEYWNASSYRMNRTLWSLLDRGGGLKDRNTNNNYSTNEFKKKFGFPFFEIPKQPNFSLVMSFQEASKFEATPELIFLLLRGTRVVSRRGQACLSRVTQSQSDILFARSGIRVPLKALVS</sequence>
<name>A0AAV4WWB1_CAEEX</name>
<comment type="caution">
    <text evidence="1">The sequence shown here is derived from an EMBL/GenBank/DDBJ whole genome shotgun (WGS) entry which is preliminary data.</text>
</comment>
<keyword evidence="2" id="KW-1185">Reference proteome</keyword>
<dbReference type="EMBL" id="BPLR01016839">
    <property type="protein sequence ID" value="GIY86777.1"/>
    <property type="molecule type" value="Genomic_DNA"/>
</dbReference>